<dbReference type="Pfam" id="PF00535">
    <property type="entry name" value="Glycos_transf_2"/>
    <property type="match status" value="1"/>
</dbReference>
<dbReference type="PROSITE" id="PS50005">
    <property type="entry name" value="TPR"/>
    <property type="match status" value="3"/>
</dbReference>
<protein>
    <submittedName>
        <fullName evidence="3">Glycosyltransferase</fullName>
    </submittedName>
</protein>
<dbReference type="PROSITE" id="PS50293">
    <property type="entry name" value="TPR_REGION"/>
    <property type="match status" value="2"/>
</dbReference>
<gene>
    <name evidence="3" type="ORF">NIES2119_15255</name>
</gene>
<dbReference type="Gene3D" id="3.90.550.10">
    <property type="entry name" value="Spore Coat Polysaccharide Biosynthesis Protein SpsA, Chain A"/>
    <property type="match status" value="1"/>
</dbReference>
<reference evidence="3 4" key="1">
    <citation type="submission" date="2016-11" db="EMBL/GenBank/DDBJ databases">
        <title>Draft Genome Sequences of Nine Cyanobacterial Strains from Diverse Habitats.</title>
        <authorList>
            <person name="Zhu T."/>
            <person name="Hou S."/>
            <person name="Lu X."/>
            <person name="Hess W.R."/>
        </authorList>
    </citation>
    <scope>NUCLEOTIDE SEQUENCE [LARGE SCALE GENOMIC DNA]</scope>
    <source>
        <strain evidence="3 4">IAM M-71</strain>
    </source>
</reference>
<name>A0A1U7IJ68_9CYAN</name>
<comment type="caution">
    <text evidence="3">The sequence shown here is derived from an EMBL/GenBank/DDBJ whole genome shotgun (WGS) entry which is preliminary data.</text>
</comment>
<evidence type="ECO:0000313" key="3">
    <source>
        <dbReference type="EMBL" id="OKH37171.1"/>
    </source>
</evidence>
<evidence type="ECO:0000313" key="4">
    <source>
        <dbReference type="Proteomes" id="UP000185860"/>
    </source>
</evidence>
<dbReference type="Gene3D" id="1.25.40.10">
    <property type="entry name" value="Tetratricopeptide repeat domain"/>
    <property type="match status" value="2"/>
</dbReference>
<evidence type="ECO:0000259" key="2">
    <source>
        <dbReference type="Pfam" id="PF00535"/>
    </source>
</evidence>
<keyword evidence="1" id="KW-0802">TPR repeat</keyword>
<dbReference type="PANTHER" id="PTHR43630">
    <property type="entry name" value="POLY-BETA-1,6-N-ACETYL-D-GLUCOSAMINE SYNTHASE"/>
    <property type="match status" value="1"/>
</dbReference>
<sequence>MKLSLCAIAKNESNSLPNCLKSVQTVVDEIIVLDTGSTDQTPEIAQEFGAKVYHFQWCNDFSVARNEALKYVQGDWVLVLDADEVLKPEIVPQLKQIIQQPNLLVVNLVRQEIGAKQAPYSLVSRLFRKHPEVYFSRPYHAMIDDSVSLLLQKEPQWQIASLSDVAILHYGYEPGAIASRNKFQIAKTTMEGYLNQHPNDPYVCNKLGALYLEISETAKGIELLQRGLTADFIDVGVLYELHYHLGITYEFLQQLSLAESYYKKATKVEILPQLKLGAWINLGNVLKTTNQLEAAQEAYAKAIAIDPNFAVGYYNLGMLLKQIGRFTDAIALYQQAIKLNPNYAEAYQNLGVVLLKVGNVSESLIAFQKAIELHEINNPNEAARLRQGLKEMGLLSSFPTSSRNRGAAFT</sequence>
<dbReference type="AlphaFoldDB" id="A0A1U7IJ68"/>
<dbReference type="InterPro" id="IPR029044">
    <property type="entry name" value="Nucleotide-diphossugar_trans"/>
</dbReference>
<dbReference type="SMART" id="SM00028">
    <property type="entry name" value="TPR"/>
    <property type="match status" value="5"/>
</dbReference>
<feature type="repeat" description="TPR" evidence="1">
    <location>
        <begin position="344"/>
        <end position="377"/>
    </location>
</feature>
<proteinExistence type="predicted"/>
<dbReference type="Pfam" id="PF13181">
    <property type="entry name" value="TPR_8"/>
    <property type="match status" value="2"/>
</dbReference>
<dbReference type="SUPFAM" id="SSF53448">
    <property type="entry name" value="Nucleotide-diphospho-sugar transferases"/>
    <property type="match status" value="1"/>
</dbReference>
<dbReference type="RefSeq" id="WP_073594350.1">
    <property type="nucleotide sequence ID" value="NZ_MRCE01000013.1"/>
</dbReference>
<accession>A0A1U7IJ68</accession>
<dbReference type="STRING" id="454136.NIES2119_15255"/>
<dbReference type="OrthoDB" id="9815923at2"/>
<dbReference type="Proteomes" id="UP000185860">
    <property type="component" value="Unassembled WGS sequence"/>
</dbReference>
<keyword evidence="3" id="KW-0808">Transferase</keyword>
<evidence type="ECO:0000256" key="1">
    <source>
        <dbReference type="PROSITE-ProRule" id="PRU00339"/>
    </source>
</evidence>
<dbReference type="GO" id="GO:0016740">
    <property type="term" value="F:transferase activity"/>
    <property type="evidence" value="ECO:0007669"/>
    <property type="project" value="UniProtKB-KW"/>
</dbReference>
<dbReference type="SUPFAM" id="SSF48452">
    <property type="entry name" value="TPR-like"/>
    <property type="match status" value="1"/>
</dbReference>
<dbReference type="InterPro" id="IPR019734">
    <property type="entry name" value="TPR_rpt"/>
</dbReference>
<feature type="repeat" description="TPR" evidence="1">
    <location>
        <begin position="310"/>
        <end position="343"/>
    </location>
</feature>
<feature type="repeat" description="TPR" evidence="1">
    <location>
        <begin position="276"/>
        <end position="309"/>
    </location>
</feature>
<dbReference type="Pfam" id="PF13414">
    <property type="entry name" value="TPR_11"/>
    <property type="match status" value="1"/>
</dbReference>
<dbReference type="InterPro" id="IPR001173">
    <property type="entry name" value="Glyco_trans_2-like"/>
</dbReference>
<dbReference type="CDD" id="cd02511">
    <property type="entry name" value="Beta4Glucosyltransferase"/>
    <property type="match status" value="1"/>
</dbReference>
<dbReference type="InterPro" id="IPR011990">
    <property type="entry name" value="TPR-like_helical_dom_sf"/>
</dbReference>
<organism evidence="3 4">
    <name type="scientific">[Phormidium ambiguum] IAM M-71</name>
    <dbReference type="NCBI Taxonomy" id="454136"/>
    <lineage>
        <taxon>Bacteria</taxon>
        <taxon>Bacillati</taxon>
        <taxon>Cyanobacteriota</taxon>
        <taxon>Cyanophyceae</taxon>
        <taxon>Oscillatoriophycideae</taxon>
        <taxon>Aerosakkonematales</taxon>
        <taxon>Aerosakkonemataceae</taxon>
        <taxon>Floridanema</taxon>
    </lineage>
</organism>
<dbReference type="EMBL" id="MRCE01000013">
    <property type="protein sequence ID" value="OKH37171.1"/>
    <property type="molecule type" value="Genomic_DNA"/>
</dbReference>
<feature type="domain" description="Glycosyltransferase 2-like" evidence="2">
    <location>
        <begin position="4"/>
        <end position="147"/>
    </location>
</feature>
<dbReference type="PANTHER" id="PTHR43630:SF2">
    <property type="entry name" value="GLYCOSYLTRANSFERASE"/>
    <property type="match status" value="1"/>
</dbReference>